<dbReference type="InterPro" id="IPR028350">
    <property type="entry name" value="DNAC/IstB-like"/>
</dbReference>
<dbReference type="CDD" id="cd00009">
    <property type="entry name" value="AAA"/>
    <property type="match status" value="1"/>
</dbReference>
<dbReference type="Pfam" id="PF01695">
    <property type="entry name" value="IstB_IS21"/>
    <property type="match status" value="1"/>
</dbReference>
<feature type="domain" description="IstB-like ATP-binding" evidence="1">
    <location>
        <begin position="49"/>
        <end position="203"/>
    </location>
</feature>
<dbReference type="PANTHER" id="PTHR30050:SF4">
    <property type="entry name" value="ATP-BINDING PROTEIN RV3427C IN INSERTION SEQUENCE-RELATED"/>
    <property type="match status" value="1"/>
</dbReference>
<evidence type="ECO:0000313" key="2">
    <source>
        <dbReference type="EMBL" id="OGE25038.1"/>
    </source>
</evidence>
<dbReference type="PANTHER" id="PTHR30050">
    <property type="entry name" value="CHROMOSOMAL REPLICATION INITIATOR PROTEIN DNAA"/>
    <property type="match status" value="1"/>
</dbReference>
<sequence length="217" mass="24990">MSQPVIPFNELQKKLRSFKLSGMVDSLEIRLKEAGEDQISYSEFLGLLLEDFDFTFQPSIKKQEILEFATCHFLEKKANIVFIGQPGTGKIHLSVALSLQALGRGRTVLFTTVWDMINTLQQSRADYSYQKKIQTFLKPDLLILDELGYRSMAESTVEDFFEIVSKRYEKGLIIITSNRQIHQWDSVFVDKTLTTAVVDRLIYFLITPKKCTKLFSV</sequence>
<comment type="caution">
    <text evidence="2">The sequence shown here is derived from an EMBL/GenBank/DDBJ whole genome shotgun (WGS) entry which is preliminary data.</text>
</comment>
<dbReference type="InterPro" id="IPR027417">
    <property type="entry name" value="P-loop_NTPase"/>
</dbReference>
<name>A0A1F5J8Y6_9BACT</name>
<evidence type="ECO:0000259" key="1">
    <source>
        <dbReference type="Pfam" id="PF01695"/>
    </source>
</evidence>
<gene>
    <name evidence="2" type="ORF">A3C26_04375</name>
</gene>
<dbReference type="GO" id="GO:0005524">
    <property type="term" value="F:ATP binding"/>
    <property type="evidence" value="ECO:0007669"/>
    <property type="project" value="InterPro"/>
</dbReference>
<accession>A0A1F5J8Y6</accession>
<proteinExistence type="predicted"/>
<dbReference type="InterPro" id="IPR002611">
    <property type="entry name" value="IstB_ATP-bd"/>
</dbReference>
<dbReference type="SUPFAM" id="SSF52540">
    <property type="entry name" value="P-loop containing nucleoside triphosphate hydrolases"/>
    <property type="match status" value="1"/>
</dbReference>
<dbReference type="AlphaFoldDB" id="A0A1F5J8Y6"/>
<organism evidence="2 3">
    <name type="scientific">Candidatus Daviesbacteria bacterium RIFCSPHIGHO2_02_FULL_39_12</name>
    <dbReference type="NCBI Taxonomy" id="1797770"/>
    <lineage>
        <taxon>Bacteria</taxon>
        <taxon>Candidatus Daviesiibacteriota</taxon>
    </lineage>
</organism>
<dbReference type="GO" id="GO:0006260">
    <property type="term" value="P:DNA replication"/>
    <property type="evidence" value="ECO:0007669"/>
    <property type="project" value="TreeGrafter"/>
</dbReference>
<dbReference type="PIRSF" id="PIRSF003073">
    <property type="entry name" value="DNAC_TnpB_IstB"/>
    <property type="match status" value="1"/>
</dbReference>
<dbReference type="EMBL" id="MFCX01000034">
    <property type="protein sequence ID" value="OGE25038.1"/>
    <property type="molecule type" value="Genomic_DNA"/>
</dbReference>
<dbReference type="Proteomes" id="UP000177042">
    <property type="component" value="Unassembled WGS sequence"/>
</dbReference>
<evidence type="ECO:0000313" key="3">
    <source>
        <dbReference type="Proteomes" id="UP000177042"/>
    </source>
</evidence>
<reference evidence="2 3" key="1">
    <citation type="journal article" date="2016" name="Nat. Commun.">
        <title>Thousands of microbial genomes shed light on interconnected biogeochemical processes in an aquifer system.</title>
        <authorList>
            <person name="Anantharaman K."/>
            <person name="Brown C.T."/>
            <person name="Hug L.A."/>
            <person name="Sharon I."/>
            <person name="Castelle C.J."/>
            <person name="Probst A.J."/>
            <person name="Thomas B.C."/>
            <person name="Singh A."/>
            <person name="Wilkins M.J."/>
            <person name="Karaoz U."/>
            <person name="Brodie E.L."/>
            <person name="Williams K.H."/>
            <person name="Hubbard S.S."/>
            <person name="Banfield J.F."/>
        </authorList>
    </citation>
    <scope>NUCLEOTIDE SEQUENCE [LARGE SCALE GENOMIC DNA]</scope>
</reference>
<protein>
    <recommendedName>
        <fullName evidence="1">IstB-like ATP-binding domain-containing protein</fullName>
    </recommendedName>
</protein>
<dbReference type="Gene3D" id="3.40.50.300">
    <property type="entry name" value="P-loop containing nucleotide triphosphate hydrolases"/>
    <property type="match status" value="1"/>
</dbReference>